<dbReference type="STRING" id="447689.BA195_11550"/>
<dbReference type="Proteomes" id="UP000093186">
    <property type="component" value="Unassembled WGS sequence"/>
</dbReference>
<name>A0A1B9XXJ2_9FLAO</name>
<evidence type="ECO:0000313" key="3">
    <source>
        <dbReference type="Proteomes" id="UP000093186"/>
    </source>
</evidence>
<dbReference type="Pfam" id="PF13517">
    <property type="entry name" value="FG-GAP_3"/>
    <property type="match status" value="2"/>
</dbReference>
<reference evidence="2 3" key="1">
    <citation type="submission" date="2016-06" db="EMBL/GenBank/DDBJ databases">
        <title>Draft Genome Sequence of Tenacibaculum soleae UCD-KL19.</title>
        <authorList>
            <person name="Eisen J.A."/>
            <person name="Coil D.A."/>
            <person name="Lujan K.M."/>
        </authorList>
    </citation>
    <scope>NUCLEOTIDE SEQUENCE [LARGE SCALE GENOMIC DNA]</scope>
    <source>
        <strain evidence="2 3">UCD-KL19</strain>
    </source>
</reference>
<dbReference type="Gene3D" id="2.130.10.130">
    <property type="entry name" value="Integrin alpha, N-terminal"/>
    <property type="match status" value="2"/>
</dbReference>
<dbReference type="InterPro" id="IPR013517">
    <property type="entry name" value="FG-GAP"/>
</dbReference>
<comment type="caution">
    <text evidence="2">The sequence shown here is derived from an EMBL/GenBank/DDBJ whole genome shotgun (WGS) entry which is preliminary data.</text>
</comment>
<dbReference type="InterPro" id="IPR028994">
    <property type="entry name" value="Integrin_alpha_N"/>
</dbReference>
<dbReference type="AlphaFoldDB" id="A0A1B9XXJ2"/>
<dbReference type="EMBL" id="MAKX01000024">
    <property type="protein sequence ID" value="OCK42252.1"/>
    <property type="molecule type" value="Genomic_DNA"/>
</dbReference>
<keyword evidence="3" id="KW-1185">Reference proteome</keyword>
<evidence type="ECO:0000256" key="1">
    <source>
        <dbReference type="ARBA" id="ARBA00022729"/>
    </source>
</evidence>
<accession>A0A1B9XXJ2</accession>
<protein>
    <recommendedName>
        <fullName evidence="4">VCBS repeat-containing protein</fullName>
    </recommendedName>
</protein>
<gene>
    <name evidence="2" type="ORF">BA195_11550</name>
</gene>
<evidence type="ECO:0008006" key="4">
    <source>
        <dbReference type="Google" id="ProtNLM"/>
    </source>
</evidence>
<proteinExistence type="predicted"/>
<sequence>MICIYTIISCSSTIQEDISDDNPIEDGDNIDNPFENNNDFNISSVCKIGESSYSSKPIDFDNDGDIDIISYENRNSFFLYRNDGNKIYNKELLKEYKTTNWASPCDNKTIATLEVGDIDNDGNLDIIFTSYVNCSAYSTDLSKVGWFKNLGNSFSDFNIIKSYSTKSDPRPHSYGISYSLVSSDFDNDGDIDFINNNMDLFINEGNSNFNIQSINGSSHFMELVDFENDGDMDILTIEGASANWTTGRTTLYINEGSNTFSKKQFSFNDESMLANEMRGSLGDLTDLNKDGYKDLIVGTSKPPSSDISNNQIRVPNVYILLSNNKSILDGGYQELRVELPIEEDIYLTTYDIVSIDVDNDSFKDIVFNTSAGLSILHNESQGVKWSNHDKYDKIGVVYYIKEGNYDSDNGMELFVGASKNGGSPVFGYYGAANIFSSNFCY</sequence>
<keyword evidence="1" id="KW-0732">Signal</keyword>
<organism evidence="2 3">
    <name type="scientific">Tenacibaculum soleae</name>
    <dbReference type="NCBI Taxonomy" id="447689"/>
    <lineage>
        <taxon>Bacteria</taxon>
        <taxon>Pseudomonadati</taxon>
        <taxon>Bacteroidota</taxon>
        <taxon>Flavobacteriia</taxon>
        <taxon>Flavobacteriales</taxon>
        <taxon>Flavobacteriaceae</taxon>
        <taxon>Tenacibaculum</taxon>
    </lineage>
</organism>
<dbReference type="PANTHER" id="PTHR46580">
    <property type="entry name" value="SENSOR KINASE-RELATED"/>
    <property type="match status" value="1"/>
</dbReference>
<evidence type="ECO:0000313" key="2">
    <source>
        <dbReference type="EMBL" id="OCK42252.1"/>
    </source>
</evidence>
<dbReference type="SUPFAM" id="SSF69318">
    <property type="entry name" value="Integrin alpha N-terminal domain"/>
    <property type="match status" value="1"/>
</dbReference>
<dbReference type="PANTHER" id="PTHR46580:SF4">
    <property type="entry name" value="ATP_GTP-BINDING PROTEIN"/>
    <property type="match status" value="1"/>
</dbReference>